<dbReference type="Proteomes" id="UP000539350">
    <property type="component" value="Unassembled WGS sequence"/>
</dbReference>
<keyword evidence="1" id="KW-0472">Membrane</keyword>
<keyword evidence="3" id="KW-1185">Reference proteome</keyword>
<evidence type="ECO:0000256" key="1">
    <source>
        <dbReference type="SAM" id="Phobius"/>
    </source>
</evidence>
<evidence type="ECO:0000313" key="2">
    <source>
        <dbReference type="EMBL" id="MBA6413472.1"/>
    </source>
</evidence>
<dbReference type="AlphaFoldDB" id="A0A7W2TWY1"/>
<organism evidence="2 3">
    <name type="scientific">Sediminihaliea albiluteola</name>
    <dbReference type="NCBI Taxonomy" id="2758564"/>
    <lineage>
        <taxon>Bacteria</taxon>
        <taxon>Pseudomonadati</taxon>
        <taxon>Pseudomonadota</taxon>
        <taxon>Gammaproteobacteria</taxon>
        <taxon>Cellvibrionales</taxon>
        <taxon>Halieaceae</taxon>
        <taxon>Sediminihaliea</taxon>
    </lineage>
</organism>
<dbReference type="EMBL" id="JACFXU010000014">
    <property type="protein sequence ID" value="MBA6413472.1"/>
    <property type="molecule type" value="Genomic_DNA"/>
</dbReference>
<feature type="transmembrane region" description="Helical" evidence="1">
    <location>
        <begin position="120"/>
        <end position="139"/>
    </location>
</feature>
<feature type="transmembrane region" description="Helical" evidence="1">
    <location>
        <begin position="52"/>
        <end position="74"/>
    </location>
</feature>
<proteinExistence type="predicted"/>
<feature type="transmembrane region" description="Helical" evidence="1">
    <location>
        <begin position="12"/>
        <end position="32"/>
    </location>
</feature>
<gene>
    <name evidence="2" type="ORF">H2508_10165</name>
</gene>
<feature type="transmembrane region" description="Helical" evidence="1">
    <location>
        <begin position="86"/>
        <end position="108"/>
    </location>
</feature>
<accession>A0A7W2TWY1</accession>
<dbReference type="RefSeq" id="WP_182172749.1">
    <property type="nucleotide sequence ID" value="NZ_JACFXU010000014.1"/>
</dbReference>
<keyword evidence="1" id="KW-1133">Transmembrane helix</keyword>
<evidence type="ECO:0000313" key="3">
    <source>
        <dbReference type="Proteomes" id="UP000539350"/>
    </source>
</evidence>
<comment type="caution">
    <text evidence="2">The sequence shown here is derived from an EMBL/GenBank/DDBJ whole genome shotgun (WGS) entry which is preliminary data.</text>
</comment>
<reference evidence="2 3" key="1">
    <citation type="submission" date="2020-07" db="EMBL/GenBank/DDBJ databases">
        <title>Halieaceae bacterium, F7430, whole genome shotgun sequencing project.</title>
        <authorList>
            <person name="Jiang S."/>
            <person name="Liu Z.W."/>
            <person name="Du Z.J."/>
        </authorList>
    </citation>
    <scope>NUCLEOTIDE SEQUENCE [LARGE SCALE GENOMIC DNA]</scope>
    <source>
        <strain evidence="2 3">F7430</strain>
    </source>
</reference>
<sequence>MMLRVLKAFFPAVLATYVVASILATWSVMASLREMGVAVDTLTQLQATWHDILGMSSSYLLLIVLALMLAFPVASFLYRYIGRARLLLFVAAGVAALLCLHWLLGLSFKITLLAAAREPVGLLGQCLAGALGGWLYHLLSRNKRSAQSSF</sequence>
<name>A0A7W2TWY1_9GAMM</name>
<protein>
    <submittedName>
        <fullName evidence="2">Uncharacterized protein</fullName>
    </submittedName>
</protein>
<keyword evidence="1" id="KW-0812">Transmembrane</keyword>